<proteinExistence type="predicted"/>
<name>A0A6C0D0E6_9ZZZZ</name>
<accession>A0A6C0D0E6</accession>
<dbReference type="AlphaFoldDB" id="A0A6C0D0E6"/>
<sequence length="110" mass="13473">MSVFVNDTSLLKIYQLSYNKNYTFNFLDILKDYYDINKIYNILENINIQILKNIYNYIFLKWKKVNNFNDLKYVRDITIEKFNNDLKEFINDELYKSIFVTNLIILYLGH</sequence>
<protein>
    <submittedName>
        <fullName evidence="1">Uncharacterized protein</fullName>
    </submittedName>
</protein>
<dbReference type="EMBL" id="MN739508">
    <property type="protein sequence ID" value="QHT09175.1"/>
    <property type="molecule type" value="Genomic_DNA"/>
</dbReference>
<evidence type="ECO:0000313" key="1">
    <source>
        <dbReference type="EMBL" id="QHT09175.1"/>
    </source>
</evidence>
<organism evidence="1">
    <name type="scientific">viral metagenome</name>
    <dbReference type="NCBI Taxonomy" id="1070528"/>
    <lineage>
        <taxon>unclassified sequences</taxon>
        <taxon>metagenomes</taxon>
        <taxon>organismal metagenomes</taxon>
    </lineage>
</organism>
<reference evidence="1" key="1">
    <citation type="journal article" date="2020" name="Nature">
        <title>Giant virus diversity and host interactions through global metagenomics.</title>
        <authorList>
            <person name="Schulz F."/>
            <person name="Roux S."/>
            <person name="Paez-Espino D."/>
            <person name="Jungbluth S."/>
            <person name="Walsh D.A."/>
            <person name="Denef V.J."/>
            <person name="McMahon K.D."/>
            <person name="Konstantinidis K.T."/>
            <person name="Eloe-Fadrosh E.A."/>
            <person name="Kyrpides N.C."/>
            <person name="Woyke T."/>
        </authorList>
    </citation>
    <scope>NUCLEOTIDE SEQUENCE</scope>
    <source>
        <strain evidence="1">GVMAG-M-3300023110-24</strain>
    </source>
</reference>